<sequence length="680" mass="75754">MHVESIKLTNFQCFGAEPTKIDLNQQLTTFVGANGSGKTAVCTALMRLFGISQEQRSVQADDFHVPPEENQPATTRTLSIEVVLAFPELNDAVSNSPRDETTADAETASPDDGDPTAGADDSPTVPQPQTSARAEHDAIPEFFHQMAATVDGELKCRIVLEATWTDDGSIDGLIEDQRRVVYTFDDDYGDRWVPLRGGDRNRIQVIYVPASRDGARYVTTFLRGRLWRASTWSQELELHVAEASDQLTRLFRAEQAVSTVEQTLTQRWRELHQADTDAEPSLEPANRTAKELAARAELMFQPSHTGRQRQAAALSDGQRSLLQLALTAATLDIEKRLSEGPVDGFELPGAALPRLTLLVVEEPENNLSPFFLSRVVHQMNSMAQGLRSQAILSSHSAGALSRIAPDRVRHFRLDHPTARAVVSNVLLPDDQTEAGKYIREAVRAYPELYFARYVVLAEGDSEEIVLPTIAKARGVPIDRSFVAVVPLGGRHTNHFWRLLEDLRIPYLTLLDLDYGRYGGGSGRIKDACERLIAVGVDPFADIEGYNSIDDVRELTTPQISAWIAHLRTWNIYFCTPLDLDMALLSHHFAAYTTLEAGALGPKKHDDPTTTVLGEHRPQTPYWESESSVERLRWYRYLFLTKSKPSTHLRVMSAMTRTQLANAPAVIVELLDQIKNDLQLT</sequence>
<feature type="region of interest" description="Disordered" evidence="1">
    <location>
        <begin position="91"/>
        <end position="133"/>
    </location>
</feature>
<dbReference type="RefSeq" id="WP_044487839.1">
    <property type="nucleotide sequence ID" value="NZ_KK328284.1"/>
</dbReference>
<dbReference type="InterPro" id="IPR041685">
    <property type="entry name" value="AAA_GajA/Old/RecF-like"/>
</dbReference>
<dbReference type="AlphaFoldDB" id="A0A051TJL8"/>
<dbReference type="EMBL" id="JLXW01000013">
    <property type="protein sequence ID" value="KBZ57132.1"/>
    <property type="molecule type" value="Genomic_DNA"/>
</dbReference>
<gene>
    <name evidence="5" type="ORF">K875_05650</name>
</gene>
<comment type="caution">
    <text evidence="5">The sequence shown here is derived from an EMBL/GenBank/DDBJ whole genome shotgun (WGS) entry which is preliminary data.</text>
</comment>
<name>A0A051TJL8_9MYCO</name>
<dbReference type="Pfam" id="PF13175">
    <property type="entry name" value="AAA_15"/>
    <property type="match status" value="1"/>
</dbReference>
<dbReference type="Proteomes" id="UP000025947">
    <property type="component" value="Unassembled WGS sequence"/>
</dbReference>
<dbReference type="GO" id="GO:0005524">
    <property type="term" value="F:ATP binding"/>
    <property type="evidence" value="ECO:0007669"/>
    <property type="project" value="InterPro"/>
</dbReference>
<accession>A0A051TJL8</accession>
<evidence type="ECO:0000259" key="3">
    <source>
        <dbReference type="Pfam" id="PF13304"/>
    </source>
</evidence>
<organism evidence="5 6">
    <name type="scientific">Mycobacterium [tuberculosis] TKK-01-0051</name>
    <dbReference type="NCBI Taxonomy" id="1324261"/>
    <lineage>
        <taxon>Bacteria</taxon>
        <taxon>Bacillati</taxon>
        <taxon>Actinomycetota</taxon>
        <taxon>Actinomycetes</taxon>
        <taxon>Mycobacteriales</taxon>
        <taxon>Mycobacteriaceae</taxon>
        <taxon>Mycobacterium</taxon>
        <taxon>Mycobacterium avium complex (MAC)</taxon>
    </lineage>
</organism>
<feature type="domain" description="Endonuclease GajA/Old nuclease/RecF-like AAA" evidence="2">
    <location>
        <begin position="1"/>
        <end position="67"/>
    </location>
</feature>
<evidence type="ECO:0000313" key="6">
    <source>
        <dbReference type="Proteomes" id="UP000025947"/>
    </source>
</evidence>
<dbReference type="HOGENOM" id="CLU_025620_1_0_11"/>
<dbReference type="Gene3D" id="3.40.50.300">
    <property type="entry name" value="P-loop containing nucleotide triphosphate hydrolases"/>
    <property type="match status" value="2"/>
</dbReference>
<feature type="domain" description="OLD protein-like TOPRIM" evidence="4">
    <location>
        <begin position="450"/>
        <end position="513"/>
    </location>
</feature>
<dbReference type="PATRIC" id="fig|1324261.3.peg.5689"/>
<evidence type="ECO:0000313" key="5">
    <source>
        <dbReference type="EMBL" id="KBZ57132.1"/>
    </source>
</evidence>
<reference evidence="5 6" key="1">
    <citation type="submission" date="2014-04" db="EMBL/GenBank/DDBJ databases">
        <title>The Genome Sequence of Mycobacterium tuberculosis TKK-01-0051.</title>
        <authorList>
            <consortium name="The Broad Institute Genomics Platform"/>
            <consortium name="The Broad Institute Genome Sequencing Center for Infectious Disease"/>
            <person name="Earl A.M."/>
            <person name="Cohen K."/>
            <person name="Pym A."/>
            <person name="Bishai W."/>
            <person name="Maharaj K."/>
            <person name="Desjardins C."/>
            <person name="Abeel T."/>
            <person name="Young S."/>
            <person name="Zeng Q."/>
            <person name="Gargeya S."/>
            <person name="Abouelleil A."/>
            <person name="Alvarado L."/>
            <person name="Chapman S.B."/>
            <person name="Gainer-Dewar J."/>
            <person name="Goldberg J."/>
            <person name="Griggs A."/>
            <person name="Gujja S."/>
            <person name="Hansen M."/>
            <person name="Howarth C."/>
            <person name="Imamovic A."/>
            <person name="Larimer J."/>
            <person name="Murphy C."/>
            <person name="Naylor J."/>
            <person name="Pearson M."/>
            <person name="Poon T.W."/>
            <person name="Priest M."/>
            <person name="Roberts A."/>
            <person name="Saif S."/>
            <person name="Shea T."/>
            <person name="Sykes S."/>
            <person name="Wortman J."/>
            <person name="Nusbaum C."/>
            <person name="Birren B."/>
        </authorList>
    </citation>
    <scope>NUCLEOTIDE SEQUENCE [LARGE SCALE GENOMIC DNA]</scope>
    <source>
        <strain evidence="5 6">TKK-01-0051</strain>
    </source>
</reference>
<protein>
    <submittedName>
        <fullName evidence="5">Uncharacterized protein</fullName>
    </submittedName>
</protein>
<dbReference type="CDD" id="cd01026">
    <property type="entry name" value="TOPRIM_OLD"/>
    <property type="match status" value="1"/>
</dbReference>
<dbReference type="GO" id="GO:0016887">
    <property type="term" value="F:ATP hydrolysis activity"/>
    <property type="evidence" value="ECO:0007669"/>
    <property type="project" value="InterPro"/>
</dbReference>
<evidence type="ECO:0000259" key="4">
    <source>
        <dbReference type="Pfam" id="PF20469"/>
    </source>
</evidence>
<feature type="domain" description="ATPase AAA-type core" evidence="3">
    <location>
        <begin position="223"/>
        <end position="400"/>
    </location>
</feature>
<dbReference type="InterPro" id="IPR003959">
    <property type="entry name" value="ATPase_AAA_core"/>
</dbReference>
<proteinExistence type="predicted"/>
<dbReference type="Pfam" id="PF20469">
    <property type="entry name" value="OLD-like_TOPRIM"/>
    <property type="match status" value="1"/>
</dbReference>
<dbReference type="InterPro" id="IPR051396">
    <property type="entry name" value="Bact_Antivir_Def_Nuclease"/>
</dbReference>
<dbReference type="PANTHER" id="PTHR43581:SF2">
    <property type="entry name" value="EXCINUCLEASE ATPASE SUBUNIT"/>
    <property type="match status" value="1"/>
</dbReference>
<dbReference type="Pfam" id="PF13304">
    <property type="entry name" value="AAA_21"/>
    <property type="match status" value="1"/>
</dbReference>
<keyword evidence="6" id="KW-1185">Reference proteome</keyword>
<evidence type="ECO:0000256" key="1">
    <source>
        <dbReference type="SAM" id="MobiDB-lite"/>
    </source>
</evidence>
<dbReference type="SUPFAM" id="SSF52540">
    <property type="entry name" value="P-loop containing nucleoside triphosphate hydrolases"/>
    <property type="match status" value="1"/>
</dbReference>
<evidence type="ECO:0000259" key="2">
    <source>
        <dbReference type="Pfam" id="PF13175"/>
    </source>
</evidence>
<dbReference type="InterPro" id="IPR027417">
    <property type="entry name" value="P-loop_NTPase"/>
</dbReference>
<dbReference type="InterPro" id="IPR034139">
    <property type="entry name" value="TOPRIM_OLD"/>
</dbReference>
<dbReference type="PANTHER" id="PTHR43581">
    <property type="entry name" value="ATP/GTP PHOSPHATASE"/>
    <property type="match status" value="1"/>
</dbReference>